<dbReference type="EMBL" id="VDCV01000017">
    <property type="protein sequence ID" value="KAB5516422.1"/>
    <property type="molecule type" value="Genomic_DNA"/>
</dbReference>
<dbReference type="Proteomes" id="UP000326939">
    <property type="component" value="Chromosome 17"/>
</dbReference>
<evidence type="ECO:0000256" key="1">
    <source>
        <dbReference type="ARBA" id="ARBA00004651"/>
    </source>
</evidence>
<comment type="subunit">
    <text evidence="3 8">Homodimer and heterodimers.</text>
</comment>
<comment type="caution">
    <text evidence="10">The sequence shown here is derived from an EMBL/GenBank/DDBJ whole genome shotgun (WGS) entry which is preliminary data.</text>
</comment>
<evidence type="ECO:0000256" key="7">
    <source>
        <dbReference type="ARBA" id="ARBA00023136"/>
    </source>
</evidence>
<evidence type="ECO:0000313" key="11">
    <source>
        <dbReference type="Proteomes" id="UP000326939"/>
    </source>
</evidence>
<feature type="transmembrane region" description="Helical" evidence="8">
    <location>
        <begin position="129"/>
        <end position="159"/>
    </location>
</feature>
<dbReference type="NCBIfam" id="TIGR01569">
    <property type="entry name" value="A_tha_TIGR01569"/>
    <property type="match status" value="1"/>
</dbReference>
<comment type="subcellular location">
    <subcellularLocation>
        <location evidence="1 8">Cell membrane</location>
        <topology evidence="1 8">Multi-pass membrane protein</topology>
    </subcellularLocation>
</comment>
<keyword evidence="11" id="KW-1185">Reference proteome</keyword>
<dbReference type="Pfam" id="PF04535">
    <property type="entry name" value="CASP_dom"/>
    <property type="match status" value="1"/>
</dbReference>
<evidence type="ECO:0000256" key="5">
    <source>
        <dbReference type="ARBA" id="ARBA00022692"/>
    </source>
</evidence>
<proteinExistence type="inferred from homology"/>
<sequence>MGDVEIPALVKQIVRGLRGLAFLATVLATSFMAASHEKAIFPFDYKADYTDLMLFKAFLGSNIAASLYSFFFVCLPPKSLLWRLAIVLDVIMFGILAAMDSAAMAAAYLHKYGDSQALWPPICSQVPTYCYRVILAISMGFGGVFMFLLIIIFSISAILNPLILV</sequence>
<keyword evidence="4 8" id="KW-1003">Cell membrane</keyword>
<feature type="transmembrane region" description="Helical" evidence="8">
    <location>
        <begin position="86"/>
        <end position="109"/>
    </location>
</feature>
<keyword evidence="6 8" id="KW-1133">Transmembrane helix</keyword>
<dbReference type="PANTHER" id="PTHR33573:SF47">
    <property type="entry name" value="CASP-LIKE PROTEIN 1U1"/>
    <property type="match status" value="1"/>
</dbReference>
<protein>
    <recommendedName>
        <fullName evidence="8">CASP-like protein</fullName>
    </recommendedName>
</protein>
<feature type="transmembrane region" description="Helical" evidence="8">
    <location>
        <begin position="54"/>
        <end position="74"/>
    </location>
</feature>
<evidence type="ECO:0000256" key="8">
    <source>
        <dbReference type="RuleBase" id="RU361233"/>
    </source>
</evidence>
<dbReference type="InterPro" id="IPR006702">
    <property type="entry name" value="CASP_dom"/>
</dbReference>
<dbReference type="GO" id="GO:0005886">
    <property type="term" value="C:plasma membrane"/>
    <property type="evidence" value="ECO:0007669"/>
    <property type="project" value="UniProtKB-SubCell"/>
</dbReference>
<evidence type="ECO:0000259" key="9">
    <source>
        <dbReference type="Pfam" id="PF04535"/>
    </source>
</evidence>
<evidence type="ECO:0000256" key="6">
    <source>
        <dbReference type="ARBA" id="ARBA00022989"/>
    </source>
</evidence>
<evidence type="ECO:0000256" key="3">
    <source>
        <dbReference type="ARBA" id="ARBA00011489"/>
    </source>
</evidence>
<comment type="similarity">
    <text evidence="2 8">Belongs to the Casparian strip membrane proteins (CASP) family.</text>
</comment>
<dbReference type="AlphaFoldDB" id="A0A5N5JC45"/>
<evidence type="ECO:0000256" key="4">
    <source>
        <dbReference type="ARBA" id="ARBA00022475"/>
    </source>
</evidence>
<organism evidence="10 11">
    <name type="scientific">Salix brachista</name>
    <dbReference type="NCBI Taxonomy" id="2182728"/>
    <lineage>
        <taxon>Eukaryota</taxon>
        <taxon>Viridiplantae</taxon>
        <taxon>Streptophyta</taxon>
        <taxon>Embryophyta</taxon>
        <taxon>Tracheophyta</taxon>
        <taxon>Spermatophyta</taxon>
        <taxon>Magnoliopsida</taxon>
        <taxon>eudicotyledons</taxon>
        <taxon>Gunneridae</taxon>
        <taxon>Pentapetalae</taxon>
        <taxon>rosids</taxon>
        <taxon>fabids</taxon>
        <taxon>Malpighiales</taxon>
        <taxon>Salicaceae</taxon>
        <taxon>Saliceae</taxon>
        <taxon>Salix</taxon>
    </lineage>
</organism>
<dbReference type="InterPro" id="IPR006459">
    <property type="entry name" value="CASP/CASPL"/>
</dbReference>
<feature type="domain" description="Casparian strip membrane protein" evidence="9">
    <location>
        <begin position="13"/>
        <end position="145"/>
    </location>
</feature>
<dbReference type="PANTHER" id="PTHR33573">
    <property type="entry name" value="CASP-LIKE PROTEIN 4A4"/>
    <property type="match status" value="1"/>
</dbReference>
<keyword evidence="7 8" id="KW-0472">Membrane</keyword>
<accession>A0A5N5JC45</accession>
<reference evidence="11" key="1">
    <citation type="journal article" date="2019" name="Gigascience">
        <title>De novo genome assembly of the endangered Acer yangbiense, a plant species with extremely small populations endemic to Yunnan Province, China.</title>
        <authorList>
            <person name="Yang J."/>
            <person name="Wariss H.M."/>
            <person name="Tao L."/>
            <person name="Zhang R."/>
            <person name="Yun Q."/>
            <person name="Hollingsworth P."/>
            <person name="Dao Z."/>
            <person name="Luo G."/>
            <person name="Guo H."/>
            <person name="Ma Y."/>
            <person name="Sun W."/>
        </authorList>
    </citation>
    <scope>NUCLEOTIDE SEQUENCE [LARGE SCALE GENOMIC DNA]</scope>
    <source>
        <strain evidence="11">cv. br00</strain>
    </source>
</reference>
<gene>
    <name evidence="10" type="ORF">DKX38_027070</name>
</gene>
<keyword evidence="5 8" id="KW-0812">Transmembrane</keyword>
<evidence type="ECO:0000313" key="10">
    <source>
        <dbReference type="EMBL" id="KAB5516422.1"/>
    </source>
</evidence>
<name>A0A5N5JC45_9ROSI</name>
<feature type="transmembrane region" description="Helical" evidence="8">
    <location>
        <begin position="16"/>
        <end position="34"/>
    </location>
</feature>
<evidence type="ECO:0000256" key="2">
    <source>
        <dbReference type="ARBA" id="ARBA00007651"/>
    </source>
</evidence>